<organism evidence="2 3">
    <name type="scientific">Gymnopilus junonius</name>
    <name type="common">Spectacular rustgill mushroom</name>
    <name type="synonym">Gymnopilus spectabilis subsp. junonius</name>
    <dbReference type="NCBI Taxonomy" id="109634"/>
    <lineage>
        <taxon>Eukaryota</taxon>
        <taxon>Fungi</taxon>
        <taxon>Dikarya</taxon>
        <taxon>Basidiomycota</taxon>
        <taxon>Agaricomycotina</taxon>
        <taxon>Agaricomycetes</taxon>
        <taxon>Agaricomycetidae</taxon>
        <taxon>Agaricales</taxon>
        <taxon>Agaricineae</taxon>
        <taxon>Hymenogastraceae</taxon>
        <taxon>Gymnopilus</taxon>
    </lineage>
</organism>
<dbReference type="OrthoDB" id="3101573at2759"/>
<evidence type="ECO:0000256" key="1">
    <source>
        <dbReference type="SAM" id="SignalP"/>
    </source>
</evidence>
<dbReference type="Proteomes" id="UP000724874">
    <property type="component" value="Unassembled WGS sequence"/>
</dbReference>
<name>A0A9P5N7W9_GYMJU</name>
<protein>
    <recommendedName>
        <fullName evidence="4">Cyanovirin-N domain-containing protein</fullName>
    </recommendedName>
</protein>
<keyword evidence="1" id="KW-0732">Signal</keyword>
<dbReference type="AlphaFoldDB" id="A0A9P5N7W9"/>
<proteinExistence type="predicted"/>
<comment type="caution">
    <text evidence="2">The sequence shown here is derived from an EMBL/GenBank/DDBJ whole genome shotgun (WGS) entry which is preliminary data.</text>
</comment>
<evidence type="ECO:0008006" key="4">
    <source>
        <dbReference type="Google" id="ProtNLM"/>
    </source>
</evidence>
<keyword evidence="3" id="KW-1185">Reference proteome</keyword>
<reference evidence="2" key="1">
    <citation type="submission" date="2020-11" db="EMBL/GenBank/DDBJ databases">
        <authorList>
            <consortium name="DOE Joint Genome Institute"/>
            <person name="Ahrendt S."/>
            <person name="Riley R."/>
            <person name="Andreopoulos W."/>
            <person name="LaButti K."/>
            <person name="Pangilinan J."/>
            <person name="Ruiz-duenas F.J."/>
            <person name="Barrasa J.M."/>
            <person name="Sanchez-Garcia M."/>
            <person name="Camarero S."/>
            <person name="Miyauchi S."/>
            <person name="Serrano A."/>
            <person name="Linde D."/>
            <person name="Babiker R."/>
            <person name="Drula E."/>
            <person name="Ayuso-Fernandez I."/>
            <person name="Pacheco R."/>
            <person name="Padilla G."/>
            <person name="Ferreira P."/>
            <person name="Barriuso J."/>
            <person name="Kellner H."/>
            <person name="Castanera R."/>
            <person name="Alfaro M."/>
            <person name="Ramirez L."/>
            <person name="Pisabarro A.G."/>
            <person name="Kuo A."/>
            <person name="Tritt A."/>
            <person name="Lipzen A."/>
            <person name="He G."/>
            <person name="Yan M."/>
            <person name="Ng V."/>
            <person name="Cullen D."/>
            <person name="Martin F."/>
            <person name="Rosso M.-N."/>
            <person name="Henrissat B."/>
            <person name="Hibbett D."/>
            <person name="Martinez A.T."/>
            <person name="Grigoriev I.V."/>
        </authorList>
    </citation>
    <scope>NUCLEOTIDE SEQUENCE</scope>
    <source>
        <strain evidence="2">AH 44721</strain>
    </source>
</reference>
<dbReference type="EMBL" id="JADNYJ010000332">
    <property type="protein sequence ID" value="KAF8870902.1"/>
    <property type="molecule type" value="Genomic_DNA"/>
</dbReference>
<sequence>MLFTVFIFALHSSLCAAVTVKTFQLHTPFATATPTPIVQKNFTSTRTISIPLSHTQTPKPQFTPGWASHSAKPATGNASLSSDASLASGFGTGCCGWGGEFGWTGNGELVATMAGNCGPGLPLSLLDLNGCLSWDASSGSISCSTSGGFLSNSASGCRVFSPPSIWGNAFSGSTYTQIFIVCNGPAANTGYITELDLNGCIGVTSSGQLTC</sequence>
<evidence type="ECO:0000313" key="3">
    <source>
        <dbReference type="Proteomes" id="UP000724874"/>
    </source>
</evidence>
<accession>A0A9P5N7W9</accession>
<feature type="chain" id="PRO_5040203317" description="Cyanovirin-N domain-containing protein" evidence="1">
    <location>
        <begin position="18"/>
        <end position="211"/>
    </location>
</feature>
<feature type="signal peptide" evidence="1">
    <location>
        <begin position="1"/>
        <end position="17"/>
    </location>
</feature>
<gene>
    <name evidence="2" type="ORF">CPB84DRAFT_1801498</name>
</gene>
<evidence type="ECO:0000313" key="2">
    <source>
        <dbReference type="EMBL" id="KAF8870902.1"/>
    </source>
</evidence>